<dbReference type="VEuPathDB" id="TrichDB:TVAGG3_0054070"/>
<dbReference type="AlphaFoldDB" id="A2FJN9"/>
<dbReference type="SMR" id="A2FJN9"/>
<organism evidence="2 3">
    <name type="scientific">Trichomonas vaginalis (strain ATCC PRA-98 / G3)</name>
    <dbReference type="NCBI Taxonomy" id="412133"/>
    <lineage>
        <taxon>Eukaryota</taxon>
        <taxon>Metamonada</taxon>
        <taxon>Parabasalia</taxon>
        <taxon>Trichomonadida</taxon>
        <taxon>Trichomonadidae</taxon>
        <taxon>Trichomonas</taxon>
    </lineage>
</organism>
<dbReference type="InterPro" id="IPR023210">
    <property type="entry name" value="NADP_OxRdtase_dom"/>
</dbReference>
<feature type="domain" description="NADP-dependent oxidoreductase" evidence="1">
    <location>
        <begin position="6"/>
        <end position="59"/>
    </location>
</feature>
<protein>
    <recommendedName>
        <fullName evidence="1">NADP-dependent oxidoreductase domain-containing protein</fullName>
    </recommendedName>
</protein>
<dbReference type="KEGG" id="tva:4752612"/>
<dbReference type="Pfam" id="PF00248">
    <property type="entry name" value="Aldo_ket_red"/>
    <property type="match status" value="1"/>
</dbReference>
<evidence type="ECO:0000259" key="1">
    <source>
        <dbReference type="Pfam" id="PF00248"/>
    </source>
</evidence>
<evidence type="ECO:0000313" key="3">
    <source>
        <dbReference type="Proteomes" id="UP000001542"/>
    </source>
</evidence>
<keyword evidence="3" id="KW-1185">Reference proteome</keyword>
<dbReference type="InterPro" id="IPR036812">
    <property type="entry name" value="NAD(P)_OxRdtase_dom_sf"/>
</dbReference>
<reference evidence="2" key="2">
    <citation type="journal article" date="2007" name="Science">
        <title>Draft genome sequence of the sexually transmitted pathogen Trichomonas vaginalis.</title>
        <authorList>
            <person name="Carlton J.M."/>
            <person name="Hirt R.P."/>
            <person name="Silva J.C."/>
            <person name="Delcher A.L."/>
            <person name="Schatz M."/>
            <person name="Zhao Q."/>
            <person name="Wortman J.R."/>
            <person name="Bidwell S.L."/>
            <person name="Alsmark U.C.M."/>
            <person name="Besteiro S."/>
            <person name="Sicheritz-Ponten T."/>
            <person name="Noel C.J."/>
            <person name="Dacks J.B."/>
            <person name="Foster P.G."/>
            <person name="Simillion C."/>
            <person name="Van de Peer Y."/>
            <person name="Miranda-Saavedra D."/>
            <person name="Barton G.J."/>
            <person name="Westrop G.D."/>
            <person name="Mueller S."/>
            <person name="Dessi D."/>
            <person name="Fiori P.L."/>
            <person name="Ren Q."/>
            <person name="Paulsen I."/>
            <person name="Zhang H."/>
            <person name="Bastida-Corcuera F.D."/>
            <person name="Simoes-Barbosa A."/>
            <person name="Brown M.T."/>
            <person name="Hayes R.D."/>
            <person name="Mukherjee M."/>
            <person name="Okumura C.Y."/>
            <person name="Schneider R."/>
            <person name="Smith A.J."/>
            <person name="Vanacova S."/>
            <person name="Villalvazo M."/>
            <person name="Haas B.J."/>
            <person name="Pertea M."/>
            <person name="Feldblyum T.V."/>
            <person name="Utterback T.R."/>
            <person name="Shu C.L."/>
            <person name="Osoegawa K."/>
            <person name="de Jong P.J."/>
            <person name="Hrdy I."/>
            <person name="Horvathova L."/>
            <person name="Zubacova Z."/>
            <person name="Dolezal P."/>
            <person name="Malik S.B."/>
            <person name="Logsdon J.M. Jr."/>
            <person name="Henze K."/>
            <person name="Gupta A."/>
            <person name="Wang C.C."/>
            <person name="Dunne R.L."/>
            <person name="Upcroft J.A."/>
            <person name="Upcroft P."/>
            <person name="White O."/>
            <person name="Salzberg S.L."/>
            <person name="Tang P."/>
            <person name="Chiu C.-H."/>
            <person name="Lee Y.-S."/>
            <person name="Embley T.M."/>
            <person name="Coombs G.H."/>
            <person name="Mottram J.C."/>
            <person name="Tachezy J."/>
            <person name="Fraser-Liggett C.M."/>
            <person name="Johnson P.J."/>
        </authorList>
    </citation>
    <scope>NUCLEOTIDE SEQUENCE [LARGE SCALE GENOMIC DNA]</scope>
    <source>
        <strain evidence="2">G3</strain>
    </source>
</reference>
<dbReference type="InterPro" id="IPR020471">
    <property type="entry name" value="AKR"/>
</dbReference>
<dbReference type="OrthoDB" id="416253at2759"/>
<dbReference type="InParanoid" id="A2FJN9"/>
<dbReference type="SUPFAM" id="SSF51430">
    <property type="entry name" value="NAD(P)-linked oxidoreductase"/>
    <property type="match status" value="1"/>
</dbReference>
<gene>
    <name evidence="2" type="ORF">TVAG_370420</name>
</gene>
<dbReference type="PANTHER" id="PTHR11732">
    <property type="entry name" value="ALDO/KETO REDUCTASE"/>
    <property type="match status" value="1"/>
</dbReference>
<proteinExistence type="predicted"/>
<dbReference type="Gene3D" id="3.20.20.100">
    <property type="entry name" value="NADP-dependent oxidoreductase domain"/>
    <property type="match status" value="1"/>
</dbReference>
<evidence type="ECO:0000313" key="2">
    <source>
        <dbReference type="EMBL" id="EAX94871.1"/>
    </source>
</evidence>
<dbReference type="GO" id="GO:0016491">
    <property type="term" value="F:oxidoreductase activity"/>
    <property type="evidence" value="ECO:0007669"/>
    <property type="project" value="InterPro"/>
</dbReference>
<reference evidence="2" key="1">
    <citation type="submission" date="2006-10" db="EMBL/GenBank/DDBJ databases">
        <authorList>
            <person name="Amadeo P."/>
            <person name="Zhao Q."/>
            <person name="Wortman J."/>
            <person name="Fraser-Liggett C."/>
            <person name="Carlton J."/>
        </authorList>
    </citation>
    <scope>NUCLEOTIDE SEQUENCE</scope>
    <source>
        <strain evidence="2">G3</strain>
    </source>
</reference>
<accession>A2FJN9</accession>
<dbReference type="RefSeq" id="XP_001307801.1">
    <property type="nucleotide sequence ID" value="XM_001307800.1"/>
</dbReference>
<name>A2FJN9_TRIV3</name>
<dbReference type="Proteomes" id="UP000001542">
    <property type="component" value="Unassembled WGS sequence"/>
</dbReference>
<dbReference type="VEuPathDB" id="TrichDB:TVAG_370420"/>
<dbReference type="STRING" id="5722.A2FJN9"/>
<dbReference type="EMBL" id="DS113833">
    <property type="protein sequence ID" value="EAX94871.1"/>
    <property type="molecule type" value="Genomic_DNA"/>
</dbReference>
<sequence>MELPQLGFGTNDAKDPVKLNAALHYAIEECGVRHIDCAWAYFNQKVVGETLKEIFAKGKIKREDL</sequence>